<sequence>MRGGPRRVSEHPVSTLALHDELPATAARRRRVLLCESNKLGPPQYLILSQGDGPRRPRASAVKWECQSHTLAVMRSRSIHCGV</sequence>
<dbReference type="AlphaFoldDB" id="A0A4C1XQ17"/>
<dbReference type="EMBL" id="BGZK01000895">
    <property type="protein sequence ID" value="GBP64337.1"/>
    <property type="molecule type" value="Genomic_DNA"/>
</dbReference>
<comment type="caution">
    <text evidence="1">The sequence shown here is derived from an EMBL/GenBank/DDBJ whole genome shotgun (WGS) entry which is preliminary data.</text>
</comment>
<accession>A0A4C1XQ17</accession>
<dbReference type="Proteomes" id="UP000299102">
    <property type="component" value="Unassembled WGS sequence"/>
</dbReference>
<keyword evidence="2" id="KW-1185">Reference proteome</keyword>
<evidence type="ECO:0000313" key="1">
    <source>
        <dbReference type="EMBL" id="GBP64337.1"/>
    </source>
</evidence>
<proteinExistence type="predicted"/>
<name>A0A4C1XQ17_EUMVA</name>
<organism evidence="1 2">
    <name type="scientific">Eumeta variegata</name>
    <name type="common">Bagworm moth</name>
    <name type="synonym">Eumeta japonica</name>
    <dbReference type="NCBI Taxonomy" id="151549"/>
    <lineage>
        <taxon>Eukaryota</taxon>
        <taxon>Metazoa</taxon>
        <taxon>Ecdysozoa</taxon>
        <taxon>Arthropoda</taxon>
        <taxon>Hexapoda</taxon>
        <taxon>Insecta</taxon>
        <taxon>Pterygota</taxon>
        <taxon>Neoptera</taxon>
        <taxon>Endopterygota</taxon>
        <taxon>Lepidoptera</taxon>
        <taxon>Glossata</taxon>
        <taxon>Ditrysia</taxon>
        <taxon>Tineoidea</taxon>
        <taxon>Psychidae</taxon>
        <taxon>Oiketicinae</taxon>
        <taxon>Eumeta</taxon>
    </lineage>
</organism>
<gene>
    <name evidence="1" type="ORF">EVAR_14905_1</name>
</gene>
<evidence type="ECO:0000313" key="2">
    <source>
        <dbReference type="Proteomes" id="UP000299102"/>
    </source>
</evidence>
<reference evidence="1 2" key="1">
    <citation type="journal article" date="2019" name="Commun. Biol.">
        <title>The bagworm genome reveals a unique fibroin gene that provides high tensile strength.</title>
        <authorList>
            <person name="Kono N."/>
            <person name="Nakamura H."/>
            <person name="Ohtoshi R."/>
            <person name="Tomita M."/>
            <person name="Numata K."/>
            <person name="Arakawa K."/>
        </authorList>
    </citation>
    <scope>NUCLEOTIDE SEQUENCE [LARGE SCALE GENOMIC DNA]</scope>
</reference>
<protein>
    <submittedName>
        <fullName evidence="1">Uncharacterized protein</fullName>
    </submittedName>
</protein>